<evidence type="ECO:0000313" key="1">
    <source>
        <dbReference type="EMBL" id="ACB78186.1"/>
    </source>
</evidence>
<protein>
    <submittedName>
        <fullName evidence="1">Uncharacterized protein</fullName>
    </submittedName>
</protein>
<geneLocation type="plasmid" evidence="1">
    <name>pMyBK1</name>
</geneLocation>
<reference evidence="2 3" key="2">
    <citation type="submission" date="2023-07" db="EMBL/GenBank/DDBJ databases">
        <title>Genomic Encyclopedia of Type Strains, Phase IV (KMG-IV): sequencing the most valuable type-strain genomes for metagenomic binning, comparative biology and taxonomic classification.</title>
        <authorList>
            <person name="Goeker M."/>
        </authorList>
    </citation>
    <scope>NUCLEOTIDE SEQUENCE [LARGE SCALE GENOMIC DNA]</scope>
    <source>
        <strain evidence="2 3">DSM 22019</strain>
    </source>
</reference>
<proteinExistence type="predicted"/>
<name>B4YB28_9MOLU</name>
<organism evidence="1">
    <name type="scientific">Mycoplasma yeatsii</name>
    <dbReference type="NCBI Taxonomy" id="51365"/>
    <lineage>
        <taxon>Bacteria</taxon>
        <taxon>Bacillati</taxon>
        <taxon>Mycoplasmatota</taxon>
        <taxon>Mollicutes</taxon>
        <taxon>Mycoplasmataceae</taxon>
        <taxon>Mycoplasma</taxon>
    </lineage>
</organism>
<evidence type="ECO:0000313" key="2">
    <source>
        <dbReference type="EMBL" id="MDQ0568150.1"/>
    </source>
</evidence>
<dbReference type="AlphaFoldDB" id="B4YB28"/>
<sequence length="272" mass="31965">MNLQLNNNNKKEFNKQTITKICKKRDEINNEIEKLALRDKTKAKFFKLFNNYVDNAKDTTWIASGITIDRASLQKPTRNGTGWWISNKWGNEAICISNCYIYDKNPDKDFVFVAIPLLTNGKAFNAYYRKKGAQRSQNWGAIKTILFLLRISVSYYWNKAKEKLKKIGKDWWSSFVNLADSSTRTAKQREQAKKSLKLAEKEDKPIEQGLKIEYTASSFIDQLTYLELNNLIDITNEKTHKNDFVKNDPKVREKLKEYYKNKTWNDLYKLLI</sequence>
<accession>B4YB28</accession>
<dbReference type="Proteomes" id="UP001236620">
    <property type="component" value="Unassembled WGS sequence"/>
</dbReference>
<dbReference type="EMBL" id="JAUSWP010000013">
    <property type="protein sequence ID" value="MDQ0568150.1"/>
    <property type="molecule type" value="Genomic_DNA"/>
</dbReference>
<dbReference type="RefSeq" id="WP_012513049.1">
    <property type="nucleotide sequence ID" value="NC_011102.1"/>
</dbReference>
<keyword evidence="3" id="KW-1185">Reference proteome</keyword>
<keyword evidence="1" id="KW-0614">Plasmid</keyword>
<reference evidence="1" key="1">
    <citation type="submission" date="2008-01" db="EMBL/GenBank/DDBJ databases">
        <title>Characterization of a Novel Plasmid from Mycoplasma yeatsii Type Strain GIH.</title>
        <authorList>
            <person name="Kent B.N."/>
            <person name="Calcutt M.J."/>
        </authorList>
    </citation>
    <scope>NUCLEOTIDE SEQUENCE</scope>
    <source>
        <strain evidence="1">GIH</strain>
        <plasmid evidence="1">pMyBK1</plasmid>
    </source>
</reference>
<evidence type="ECO:0000313" key="3">
    <source>
        <dbReference type="Proteomes" id="UP001236620"/>
    </source>
</evidence>
<dbReference type="EMBL" id="EU429323">
    <property type="protein sequence ID" value="ACB78186.1"/>
    <property type="molecule type" value="Genomic_DNA"/>
</dbReference>
<gene>
    <name evidence="2" type="ORF">J2Z63_000803</name>
</gene>